<keyword evidence="1" id="KW-1133">Transmembrane helix</keyword>
<evidence type="ECO:0000256" key="1">
    <source>
        <dbReference type="SAM" id="Phobius"/>
    </source>
</evidence>
<feature type="transmembrane region" description="Helical" evidence="1">
    <location>
        <begin position="149"/>
        <end position="169"/>
    </location>
</feature>
<comment type="caution">
    <text evidence="2">The sequence shown here is derived from an EMBL/GenBank/DDBJ whole genome shotgun (WGS) entry which is preliminary data.</text>
</comment>
<protein>
    <submittedName>
        <fullName evidence="2">Uncharacterized protein</fullName>
    </submittedName>
</protein>
<feature type="transmembrane region" description="Helical" evidence="1">
    <location>
        <begin position="175"/>
        <end position="195"/>
    </location>
</feature>
<proteinExistence type="predicted"/>
<accession>A0A5I9BIN6</accession>
<dbReference type="EMBL" id="AAHXPP010000029">
    <property type="protein sequence ID" value="ECB4502444.1"/>
    <property type="molecule type" value="Genomic_DNA"/>
</dbReference>
<evidence type="ECO:0000313" key="2">
    <source>
        <dbReference type="EMBL" id="ECB4502444.1"/>
    </source>
</evidence>
<name>A0A5I9BIN6_SALET</name>
<dbReference type="AlphaFoldDB" id="A0A5I9BIN6"/>
<reference evidence="2" key="1">
    <citation type="submission" date="2019-02" db="EMBL/GenBank/DDBJ databases">
        <authorList>
            <consortium name="NARMS: The National Antimicrobial Resistance Monitoring System"/>
        </authorList>
    </citation>
    <scope>NUCLEOTIDE SEQUENCE</scope>
    <source>
        <strain evidence="2">FSIS11917530</strain>
    </source>
</reference>
<feature type="transmembrane region" description="Helical" evidence="1">
    <location>
        <begin position="207"/>
        <end position="226"/>
    </location>
</feature>
<gene>
    <name evidence="2" type="ORF">EXG21_22195</name>
</gene>
<keyword evidence="1" id="KW-0472">Membrane</keyword>
<organism evidence="2">
    <name type="scientific">Salmonella enterica subsp. enterica serovar Eko</name>
    <dbReference type="NCBI Taxonomy" id="2564391"/>
    <lineage>
        <taxon>Bacteria</taxon>
        <taxon>Pseudomonadati</taxon>
        <taxon>Pseudomonadota</taxon>
        <taxon>Gammaproteobacteria</taxon>
        <taxon>Enterobacterales</taxon>
        <taxon>Enterobacteriaceae</taxon>
        <taxon>Salmonella</taxon>
    </lineage>
</organism>
<feature type="transmembrane region" description="Helical" evidence="1">
    <location>
        <begin position="232"/>
        <end position="252"/>
    </location>
</feature>
<keyword evidence="1" id="KW-0812">Transmembrane</keyword>
<sequence length="262" mass="29928">MDIEGVMEKQRCEIERHRFEYRAKLDECLKGLCDFNDVHMIACDFFNYLDTCASQNKTSSKTVDSDWNQWLAETCLNVLDTIHEHYSTYKLLSPNEFRLPSRTAFASMQRLVKEHYHDNVLLEIKSKFVESSLPIFGFDTRKKISVAKVILSVSMLVISALLITIAMVFPGEYNIPFILGIGFFFVLFIALLFIPHPTSHQHDTLRTLLSIAAAGVITTFPGFIEFTYTNKAGYSITAFGSIAIFLVVYLINPAKLREKIEK</sequence>